<dbReference type="Proteomes" id="UP000297245">
    <property type="component" value="Unassembled WGS sequence"/>
</dbReference>
<dbReference type="AlphaFoldDB" id="A0A4S8LW09"/>
<gene>
    <name evidence="1" type="ORF">K435DRAFT_195383</name>
</gene>
<evidence type="ECO:0000313" key="2">
    <source>
        <dbReference type="Proteomes" id="UP000297245"/>
    </source>
</evidence>
<accession>A0A4S8LW09</accession>
<name>A0A4S8LW09_DENBC</name>
<evidence type="ECO:0000313" key="1">
    <source>
        <dbReference type="EMBL" id="THU93258.1"/>
    </source>
</evidence>
<dbReference type="EMBL" id="ML179253">
    <property type="protein sequence ID" value="THU93258.1"/>
    <property type="molecule type" value="Genomic_DNA"/>
</dbReference>
<organism evidence="1 2">
    <name type="scientific">Dendrothele bispora (strain CBS 962.96)</name>
    <dbReference type="NCBI Taxonomy" id="1314807"/>
    <lineage>
        <taxon>Eukaryota</taxon>
        <taxon>Fungi</taxon>
        <taxon>Dikarya</taxon>
        <taxon>Basidiomycota</taxon>
        <taxon>Agaricomycotina</taxon>
        <taxon>Agaricomycetes</taxon>
        <taxon>Agaricomycetidae</taxon>
        <taxon>Agaricales</taxon>
        <taxon>Agaricales incertae sedis</taxon>
        <taxon>Dendrothele</taxon>
    </lineage>
</organism>
<reference evidence="1 2" key="1">
    <citation type="journal article" date="2019" name="Nat. Ecol. Evol.">
        <title>Megaphylogeny resolves global patterns of mushroom evolution.</title>
        <authorList>
            <person name="Varga T."/>
            <person name="Krizsan K."/>
            <person name="Foldi C."/>
            <person name="Dima B."/>
            <person name="Sanchez-Garcia M."/>
            <person name="Sanchez-Ramirez S."/>
            <person name="Szollosi G.J."/>
            <person name="Szarkandi J.G."/>
            <person name="Papp V."/>
            <person name="Albert L."/>
            <person name="Andreopoulos W."/>
            <person name="Angelini C."/>
            <person name="Antonin V."/>
            <person name="Barry K.W."/>
            <person name="Bougher N.L."/>
            <person name="Buchanan P."/>
            <person name="Buyck B."/>
            <person name="Bense V."/>
            <person name="Catcheside P."/>
            <person name="Chovatia M."/>
            <person name="Cooper J."/>
            <person name="Damon W."/>
            <person name="Desjardin D."/>
            <person name="Finy P."/>
            <person name="Geml J."/>
            <person name="Haridas S."/>
            <person name="Hughes K."/>
            <person name="Justo A."/>
            <person name="Karasinski D."/>
            <person name="Kautmanova I."/>
            <person name="Kiss B."/>
            <person name="Kocsube S."/>
            <person name="Kotiranta H."/>
            <person name="LaButti K.M."/>
            <person name="Lechner B.E."/>
            <person name="Liimatainen K."/>
            <person name="Lipzen A."/>
            <person name="Lukacs Z."/>
            <person name="Mihaltcheva S."/>
            <person name="Morgado L.N."/>
            <person name="Niskanen T."/>
            <person name="Noordeloos M.E."/>
            <person name="Ohm R.A."/>
            <person name="Ortiz-Santana B."/>
            <person name="Ovrebo C."/>
            <person name="Racz N."/>
            <person name="Riley R."/>
            <person name="Savchenko A."/>
            <person name="Shiryaev A."/>
            <person name="Soop K."/>
            <person name="Spirin V."/>
            <person name="Szebenyi C."/>
            <person name="Tomsovsky M."/>
            <person name="Tulloss R.E."/>
            <person name="Uehling J."/>
            <person name="Grigoriev I.V."/>
            <person name="Vagvolgyi C."/>
            <person name="Papp T."/>
            <person name="Martin F.M."/>
            <person name="Miettinen O."/>
            <person name="Hibbett D.S."/>
            <person name="Nagy L.G."/>
        </authorList>
    </citation>
    <scope>NUCLEOTIDE SEQUENCE [LARGE SCALE GENOMIC DNA]</scope>
    <source>
        <strain evidence="1 2">CBS 962.96</strain>
    </source>
</reference>
<sequence>MDPRNSSFFHSAQQLEFWDSTVNNIVSEDEEFVVSNLRLLQPFDPTMNEYYAALLHGRGMDPLQAVIRRFNRTEDRDRFIAFLERHCHNPLVMKKIRTITMYGDPCLIVVSTVFTDTSLFTA</sequence>
<proteinExistence type="predicted"/>
<keyword evidence="2" id="KW-1185">Reference proteome</keyword>
<protein>
    <submittedName>
        <fullName evidence="1">Uncharacterized protein</fullName>
    </submittedName>
</protein>
<dbReference type="OrthoDB" id="429813at2759"/>